<proteinExistence type="predicted"/>
<feature type="domain" description="Calcineurin-like phosphoesterase" evidence="3">
    <location>
        <begin position="26"/>
        <end position="220"/>
    </location>
</feature>
<dbReference type="OrthoDB" id="9816081at2"/>
<sequence>MKKILLAVGLLLSTLTLPAQAAERVRFVLFTDLHQDLIPGRPDALRKIVSVAEKNDADFLIDLGDLAFPIPQNRVIRDILDSSSMPVYHVLGNHDMDRSDKRTYMDFFGIEAPYYRFDRGKFRFIVLDTNFFLDSEGNEHPYANGNYYGAPVREHVGDGQAEWLREQLADRSKIVVIFTHAPLNDRFDRVEQYAPLHRIITEARDNGTRIAAVIGGHNHSDSHFTIDGIHYLQMNSASYIWGGEAFENRAHYPDSVYRAYPSLSYCIPYAVPLYAVFTIDTRGRLTVEGVEGSYLPPAPDPRKLATKPYRCSPSQQSRKLKF</sequence>
<evidence type="ECO:0000256" key="1">
    <source>
        <dbReference type="SAM" id="MobiDB-lite"/>
    </source>
</evidence>
<accession>A0A379MST3</accession>
<feature type="compositionally biased region" description="Polar residues" evidence="1">
    <location>
        <begin position="312"/>
        <end position="322"/>
    </location>
</feature>
<dbReference type="InterPro" id="IPR051918">
    <property type="entry name" value="STPP_CPPED1"/>
</dbReference>
<dbReference type="SUPFAM" id="SSF56300">
    <property type="entry name" value="Metallo-dependent phosphatases"/>
    <property type="match status" value="1"/>
</dbReference>
<organism evidence="4 5">
    <name type="scientific">Rikenella microfusus</name>
    <dbReference type="NCBI Taxonomy" id="28139"/>
    <lineage>
        <taxon>Bacteria</taxon>
        <taxon>Pseudomonadati</taxon>
        <taxon>Bacteroidota</taxon>
        <taxon>Bacteroidia</taxon>
        <taxon>Bacteroidales</taxon>
        <taxon>Rikenellaceae</taxon>
        <taxon>Rikenella</taxon>
    </lineage>
</organism>
<evidence type="ECO:0000256" key="2">
    <source>
        <dbReference type="SAM" id="SignalP"/>
    </source>
</evidence>
<evidence type="ECO:0000259" key="3">
    <source>
        <dbReference type="Pfam" id="PF00149"/>
    </source>
</evidence>
<keyword evidence="2" id="KW-0732">Signal</keyword>
<name>A0A379MST3_9BACT</name>
<dbReference type="InterPro" id="IPR004843">
    <property type="entry name" value="Calcineurin-like_PHP"/>
</dbReference>
<gene>
    <name evidence="4" type="ORF">NCTC11190_02027</name>
</gene>
<feature type="chain" id="PRO_5016590194" evidence="2">
    <location>
        <begin position="22"/>
        <end position="322"/>
    </location>
</feature>
<dbReference type="GO" id="GO:0016787">
    <property type="term" value="F:hydrolase activity"/>
    <property type="evidence" value="ECO:0007669"/>
    <property type="project" value="InterPro"/>
</dbReference>
<dbReference type="RefSeq" id="WP_027291405.1">
    <property type="nucleotide sequence ID" value="NZ_UGVL01000001.1"/>
</dbReference>
<dbReference type="AlphaFoldDB" id="A0A379MST3"/>
<dbReference type="Pfam" id="PF00149">
    <property type="entry name" value="Metallophos"/>
    <property type="match status" value="1"/>
</dbReference>
<dbReference type="EMBL" id="UGVL01000001">
    <property type="protein sequence ID" value="SUE34794.1"/>
    <property type="molecule type" value="Genomic_DNA"/>
</dbReference>
<evidence type="ECO:0000313" key="4">
    <source>
        <dbReference type="EMBL" id="SUE34794.1"/>
    </source>
</evidence>
<feature type="region of interest" description="Disordered" evidence="1">
    <location>
        <begin position="297"/>
        <end position="322"/>
    </location>
</feature>
<keyword evidence="5" id="KW-1185">Reference proteome</keyword>
<reference evidence="4 5" key="1">
    <citation type="submission" date="2018-06" db="EMBL/GenBank/DDBJ databases">
        <authorList>
            <consortium name="Pathogen Informatics"/>
            <person name="Doyle S."/>
        </authorList>
    </citation>
    <scope>NUCLEOTIDE SEQUENCE [LARGE SCALE GENOMIC DNA]</scope>
    <source>
        <strain evidence="4 5">NCTC11190</strain>
    </source>
</reference>
<dbReference type="STRING" id="880526.GCA_000427365_01791"/>
<evidence type="ECO:0000313" key="5">
    <source>
        <dbReference type="Proteomes" id="UP000255233"/>
    </source>
</evidence>
<feature type="signal peptide" evidence="2">
    <location>
        <begin position="1"/>
        <end position="21"/>
    </location>
</feature>
<dbReference type="PANTHER" id="PTHR43143:SF1">
    <property type="entry name" value="SERINE_THREONINE-PROTEIN PHOSPHATASE CPPED1"/>
    <property type="match status" value="1"/>
</dbReference>
<dbReference type="Proteomes" id="UP000255233">
    <property type="component" value="Unassembled WGS sequence"/>
</dbReference>
<dbReference type="Gene3D" id="3.60.21.10">
    <property type="match status" value="1"/>
</dbReference>
<protein>
    <submittedName>
        <fullName evidence="4">Calcineurin-like phosphoesterase superfamily domain</fullName>
    </submittedName>
</protein>
<dbReference type="PANTHER" id="PTHR43143">
    <property type="entry name" value="METALLOPHOSPHOESTERASE, CALCINEURIN SUPERFAMILY"/>
    <property type="match status" value="1"/>
</dbReference>
<dbReference type="InterPro" id="IPR029052">
    <property type="entry name" value="Metallo-depent_PP-like"/>
</dbReference>